<accession>A0ABP8YSE9</accession>
<sequence>MDEPMTVIAVVMATPVSVSEPEDHAWWLYAREVLDHLGLAYQVLIPEEVVDATSRPSVVLIPAPTISEAVEERILDWVRQGSAAVSFGVGRSTARATGIDVEPVRAGLGEVRFRRSGREVSAFGGAALRGVSSSSEVVASLSDGRPGAAATSLGAGRIEIWGADPWQSILRIQQGRPVSRPADPAPDGSVPKRDTVLRADDSLTLEYDRRRLPDGSESVGTYAHTYPPPGPSPMFVEPEADHWRAEVLAAIARACGASRTTLDWLDYWPNGLSAIAHMSHDSDRNIDSQAELALKAFSEAGVRVTWCHCHPGGYSAATVAAIAAAGHEQAFHYNAMEDTPHDRWGIDHLAFQLAWVREITGEHVISNKNHYTRWEGWAEFYEWCDALGIELDQSRGPSKQGTVGFPFGSAHPSRPMLGLDHGNALANVLELPFHTQDLGYFADESVREPILDGVVAVHGVAHFLYHGANMEDHPAVAATVARTADDARRRGMEWWTAREINTWERSRRQVSVQRRAGGSGVSLITLTSPVEVLGLGLLTVAQDEANLVAVDTKTRRRLSVSRVVRHGIDHWLTTCDVPIDGVTIRFEVGAAE</sequence>
<reference evidence="2" key="1">
    <citation type="journal article" date="2019" name="Int. J. Syst. Evol. Microbiol.">
        <title>The Global Catalogue of Microorganisms (GCM) 10K type strain sequencing project: providing services to taxonomists for standard genome sequencing and annotation.</title>
        <authorList>
            <consortium name="The Broad Institute Genomics Platform"/>
            <consortium name="The Broad Institute Genome Sequencing Center for Infectious Disease"/>
            <person name="Wu L."/>
            <person name="Ma J."/>
        </authorList>
    </citation>
    <scope>NUCLEOTIDE SEQUENCE [LARGE SCALE GENOMIC DNA]</scope>
    <source>
        <strain evidence="2">JCM 18532</strain>
    </source>
</reference>
<evidence type="ECO:0000313" key="1">
    <source>
        <dbReference type="EMBL" id="GAA4733955.1"/>
    </source>
</evidence>
<comment type="caution">
    <text evidence="1">The sequence shown here is derived from an EMBL/GenBank/DDBJ whole genome shotgun (WGS) entry which is preliminary data.</text>
</comment>
<evidence type="ECO:0000313" key="2">
    <source>
        <dbReference type="Proteomes" id="UP001499882"/>
    </source>
</evidence>
<gene>
    <name evidence="1" type="ORF">GCM10023350_16890</name>
</gene>
<organism evidence="1 2">
    <name type="scientific">Nocardioides endophyticus</name>
    <dbReference type="NCBI Taxonomy" id="1353775"/>
    <lineage>
        <taxon>Bacteria</taxon>
        <taxon>Bacillati</taxon>
        <taxon>Actinomycetota</taxon>
        <taxon>Actinomycetes</taxon>
        <taxon>Propionibacteriales</taxon>
        <taxon>Nocardioidaceae</taxon>
        <taxon>Nocardioides</taxon>
    </lineage>
</organism>
<proteinExistence type="predicted"/>
<dbReference type="Proteomes" id="UP001499882">
    <property type="component" value="Unassembled WGS sequence"/>
</dbReference>
<keyword evidence="2" id="KW-1185">Reference proteome</keyword>
<protein>
    <submittedName>
        <fullName evidence="1">Uncharacterized protein</fullName>
    </submittedName>
</protein>
<dbReference type="EMBL" id="BAABKN010000010">
    <property type="protein sequence ID" value="GAA4733955.1"/>
    <property type="molecule type" value="Genomic_DNA"/>
</dbReference>
<name>A0ABP8YSE9_9ACTN</name>